<gene>
    <name evidence="10" type="ORF">BCR33DRAFT_712539</name>
</gene>
<keyword evidence="7" id="KW-0496">Mitochondrion</keyword>
<dbReference type="OrthoDB" id="405848at2759"/>
<dbReference type="EMBL" id="MCGO01000005">
    <property type="protein sequence ID" value="ORY51494.1"/>
    <property type="molecule type" value="Genomic_DNA"/>
</dbReference>
<comment type="caution">
    <text evidence="10">The sequence shown here is derived from an EMBL/GenBank/DDBJ whole genome shotgun (WGS) entry which is preliminary data.</text>
</comment>
<sequence>MKTTATACAESHHCHSFQEKLAACGERVEAGEEQNCVEEFFELMVCSIVNLL</sequence>
<dbReference type="GO" id="GO:0005743">
    <property type="term" value="C:mitochondrial inner membrane"/>
    <property type="evidence" value="ECO:0007669"/>
    <property type="project" value="UniProtKB-SubCell"/>
</dbReference>
<evidence type="ECO:0000256" key="2">
    <source>
        <dbReference type="ARBA" id="ARBA00006498"/>
    </source>
</evidence>
<name>A0A1Y2CXC5_9FUNG</name>
<feature type="domain" description="Ubiquinol-cytochrome C reductase hinge" evidence="9">
    <location>
        <begin position="5"/>
        <end position="46"/>
    </location>
</feature>
<evidence type="ECO:0000256" key="7">
    <source>
        <dbReference type="ARBA" id="ARBA00023128"/>
    </source>
</evidence>
<keyword evidence="4" id="KW-0679">Respiratory chain</keyword>
<dbReference type="InterPro" id="IPR036811">
    <property type="entry name" value="Ubol_cytC_Rdtase_hinge_dom_sf"/>
</dbReference>
<evidence type="ECO:0000256" key="1">
    <source>
        <dbReference type="ARBA" id="ARBA00004273"/>
    </source>
</evidence>
<keyword evidence="3" id="KW-0813">Transport</keyword>
<evidence type="ECO:0000256" key="6">
    <source>
        <dbReference type="ARBA" id="ARBA00022982"/>
    </source>
</evidence>
<dbReference type="SUPFAM" id="SSF81531">
    <property type="entry name" value="Non-heme 11 kDa protein of cytochrome bc1 complex (Ubiquinol-cytochrome c reductase)"/>
    <property type="match status" value="1"/>
</dbReference>
<organism evidence="10 11">
    <name type="scientific">Rhizoclosmatium globosum</name>
    <dbReference type="NCBI Taxonomy" id="329046"/>
    <lineage>
        <taxon>Eukaryota</taxon>
        <taxon>Fungi</taxon>
        <taxon>Fungi incertae sedis</taxon>
        <taxon>Chytridiomycota</taxon>
        <taxon>Chytridiomycota incertae sedis</taxon>
        <taxon>Chytridiomycetes</taxon>
        <taxon>Chytridiales</taxon>
        <taxon>Chytriomycetaceae</taxon>
        <taxon>Rhizoclosmatium</taxon>
    </lineage>
</organism>
<dbReference type="Pfam" id="PF02320">
    <property type="entry name" value="UCR_hinge"/>
    <property type="match status" value="1"/>
</dbReference>
<evidence type="ECO:0000259" key="9">
    <source>
        <dbReference type="Pfam" id="PF02320"/>
    </source>
</evidence>
<keyword evidence="5" id="KW-0999">Mitochondrion inner membrane</keyword>
<protein>
    <recommendedName>
        <fullName evidence="9">Ubiquinol-cytochrome C reductase hinge domain-containing protein</fullName>
    </recommendedName>
</protein>
<keyword evidence="6" id="KW-0249">Electron transport</keyword>
<comment type="subcellular location">
    <subcellularLocation>
        <location evidence="1">Mitochondrion inner membrane</location>
    </subcellularLocation>
</comment>
<accession>A0A1Y2CXC5</accession>
<comment type="similarity">
    <text evidence="2">Belongs to the UQCRH/QCR6 family.</text>
</comment>
<dbReference type="AlphaFoldDB" id="A0A1Y2CXC5"/>
<evidence type="ECO:0000313" key="11">
    <source>
        <dbReference type="Proteomes" id="UP000193642"/>
    </source>
</evidence>
<keyword evidence="8" id="KW-0472">Membrane</keyword>
<evidence type="ECO:0000256" key="3">
    <source>
        <dbReference type="ARBA" id="ARBA00022448"/>
    </source>
</evidence>
<keyword evidence="11" id="KW-1185">Reference proteome</keyword>
<evidence type="ECO:0000256" key="5">
    <source>
        <dbReference type="ARBA" id="ARBA00022792"/>
    </source>
</evidence>
<reference evidence="10 11" key="1">
    <citation type="submission" date="2016-07" db="EMBL/GenBank/DDBJ databases">
        <title>Pervasive Adenine N6-methylation of Active Genes in Fungi.</title>
        <authorList>
            <consortium name="DOE Joint Genome Institute"/>
            <person name="Mondo S.J."/>
            <person name="Dannebaum R.O."/>
            <person name="Kuo R.C."/>
            <person name="Labutti K."/>
            <person name="Haridas S."/>
            <person name="Kuo A."/>
            <person name="Salamov A."/>
            <person name="Ahrendt S.R."/>
            <person name="Lipzen A."/>
            <person name="Sullivan W."/>
            <person name="Andreopoulos W.B."/>
            <person name="Clum A."/>
            <person name="Lindquist E."/>
            <person name="Daum C."/>
            <person name="Ramamoorthy G.K."/>
            <person name="Gryganskyi A."/>
            <person name="Culley D."/>
            <person name="Magnuson J.K."/>
            <person name="James T.Y."/>
            <person name="O'Malley M.A."/>
            <person name="Stajich J.E."/>
            <person name="Spatafora J.W."/>
            <person name="Visel A."/>
            <person name="Grigoriev I.V."/>
        </authorList>
    </citation>
    <scope>NUCLEOTIDE SEQUENCE [LARGE SCALE GENOMIC DNA]</scope>
    <source>
        <strain evidence="10 11">JEL800</strain>
    </source>
</reference>
<proteinExistence type="inferred from homology"/>
<evidence type="ECO:0000256" key="4">
    <source>
        <dbReference type="ARBA" id="ARBA00022660"/>
    </source>
</evidence>
<dbReference type="Gene3D" id="1.10.287.20">
    <property type="entry name" value="Ubiquinol-cytochrome C reductase hinge domain"/>
    <property type="match status" value="1"/>
</dbReference>
<dbReference type="InterPro" id="IPR023184">
    <property type="entry name" value="Ubol_cytC_Rdtase_hinge_dom"/>
</dbReference>
<dbReference type="Proteomes" id="UP000193642">
    <property type="component" value="Unassembled WGS sequence"/>
</dbReference>
<evidence type="ECO:0000256" key="8">
    <source>
        <dbReference type="ARBA" id="ARBA00023136"/>
    </source>
</evidence>
<evidence type="ECO:0000313" key="10">
    <source>
        <dbReference type="EMBL" id="ORY51494.1"/>
    </source>
</evidence>